<protein>
    <submittedName>
        <fullName evidence="1">Uncharacterized protein</fullName>
    </submittedName>
</protein>
<evidence type="ECO:0000313" key="1">
    <source>
        <dbReference type="EMBL" id="GFN98586.1"/>
    </source>
</evidence>
<proteinExistence type="predicted"/>
<reference evidence="1 2" key="1">
    <citation type="journal article" date="2021" name="Elife">
        <title>Chloroplast acquisition without the gene transfer in kleptoplastic sea slugs, Plakobranchus ocellatus.</title>
        <authorList>
            <person name="Maeda T."/>
            <person name="Takahashi S."/>
            <person name="Yoshida T."/>
            <person name="Shimamura S."/>
            <person name="Takaki Y."/>
            <person name="Nagai Y."/>
            <person name="Toyoda A."/>
            <person name="Suzuki Y."/>
            <person name="Arimoto A."/>
            <person name="Ishii H."/>
            <person name="Satoh N."/>
            <person name="Nishiyama T."/>
            <person name="Hasebe M."/>
            <person name="Maruyama T."/>
            <person name="Minagawa J."/>
            <person name="Obokata J."/>
            <person name="Shigenobu S."/>
        </authorList>
    </citation>
    <scope>NUCLEOTIDE SEQUENCE [LARGE SCALE GENOMIC DNA]</scope>
</reference>
<gene>
    <name evidence="1" type="ORF">PoB_002509200</name>
</gene>
<accession>A0AAV3ZVJ2</accession>
<sequence length="155" mass="17016">MIVQGPGLGEALVVGTNSNSRLKSPLRFHKQQVNYMYKEENNVVHASCIKGLNLVQGGRSRQSEKKAENERGAWCIVNMIRVSSSDESMMGCDVLCCDVVLWPMEGGVLACGTARADKSCAACRVPSMEGPPYKIVLRIGLLALFRFELRPGRDI</sequence>
<comment type="caution">
    <text evidence="1">The sequence shown here is derived from an EMBL/GenBank/DDBJ whole genome shotgun (WGS) entry which is preliminary data.</text>
</comment>
<organism evidence="1 2">
    <name type="scientific">Plakobranchus ocellatus</name>
    <dbReference type="NCBI Taxonomy" id="259542"/>
    <lineage>
        <taxon>Eukaryota</taxon>
        <taxon>Metazoa</taxon>
        <taxon>Spiralia</taxon>
        <taxon>Lophotrochozoa</taxon>
        <taxon>Mollusca</taxon>
        <taxon>Gastropoda</taxon>
        <taxon>Heterobranchia</taxon>
        <taxon>Euthyneura</taxon>
        <taxon>Panpulmonata</taxon>
        <taxon>Sacoglossa</taxon>
        <taxon>Placobranchoidea</taxon>
        <taxon>Plakobranchidae</taxon>
        <taxon>Plakobranchus</taxon>
    </lineage>
</organism>
<keyword evidence="2" id="KW-1185">Reference proteome</keyword>
<dbReference type="AlphaFoldDB" id="A0AAV3ZVJ2"/>
<dbReference type="EMBL" id="BLXT01002860">
    <property type="protein sequence ID" value="GFN98586.1"/>
    <property type="molecule type" value="Genomic_DNA"/>
</dbReference>
<evidence type="ECO:0000313" key="2">
    <source>
        <dbReference type="Proteomes" id="UP000735302"/>
    </source>
</evidence>
<name>A0AAV3ZVJ2_9GAST</name>
<dbReference type="Proteomes" id="UP000735302">
    <property type="component" value="Unassembled WGS sequence"/>
</dbReference>